<dbReference type="EMBL" id="JXLN01000003">
    <property type="protein sequence ID" value="KPL94063.1"/>
    <property type="molecule type" value="Genomic_DNA"/>
</dbReference>
<evidence type="ECO:0000256" key="8">
    <source>
        <dbReference type="PROSITE-ProRule" id="PRU00023"/>
    </source>
</evidence>
<comment type="subcellular location">
    <subcellularLocation>
        <location evidence="1">Target cell membrane</location>
    </subcellularLocation>
</comment>
<dbReference type="GO" id="GO:0006887">
    <property type="term" value="P:exocytosis"/>
    <property type="evidence" value="ECO:0007669"/>
    <property type="project" value="UniProtKB-KW"/>
</dbReference>
<dbReference type="Proteomes" id="UP000070412">
    <property type="component" value="Unassembled WGS sequence"/>
</dbReference>
<dbReference type="PROSITE" id="PS50297">
    <property type="entry name" value="ANK_REP_REGION"/>
    <property type="match status" value="1"/>
</dbReference>
<dbReference type="Gene3D" id="1.25.40.20">
    <property type="entry name" value="Ankyrin repeat-containing domain"/>
    <property type="match status" value="1"/>
</dbReference>
<evidence type="ECO:0000256" key="2">
    <source>
        <dbReference type="ARBA" id="ARBA00022483"/>
    </source>
</evidence>
<keyword evidence="5" id="KW-0638">Presynaptic neurotoxin</keyword>
<feature type="region of interest" description="Disordered" evidence="9">
    <location>
        <begin position="327"/>
        <end position="359"/>
    </location>
</feature>
<dbReference type="Pfam" id="PF12796">
    <property type="entry name" value="Ank_2"/>
    <property type="match status" value="1"/>
</dbReference>
<evidence type="ECO:0000256" key="6">
    <source>
        <dbReference type="ARBA" id="ARBA00023043"/>
    </source>
</evidence>
<feature type="compositionally biased region" description="Low complexity" evidence="9">
    <location>
        <begin position="7"/>
        <end position="26"/>
    </location>
</feature>
<gene>
    <name evidence="11" type="ORF">QR98_0001260</name>
    <name evidence="10" type="ORF">SSS_8517</name>
</gene>
<keyword evidence="5" id="KW-0800">Toxin</keyword>
<feature type="region of interest" description="Disordered" evidence="9">
    <location>
        <begin position="1"/>
        <end position="26"/>
    </location>
</feature>
<feature type="repeat" description="ANK" evidence="8">
    <location>
        <begin position="153"/>
        <end position="185"/>
    </location>
</feature>
<protein>
    <submittedName>
        <fullName evidence="11">Ankyrin repeat domain containing protein 1</fullName>
    </submittedName>
    <submittedName>
        <fullName evidence="10">Ankyrin repeat domain-containing protein 39</fullName>
    </submittedName>
</protein>
<dbReference type="EMBL" id="WVUK01000056">
    <property type="protein sequence ID" value="KAF7492727.1"/>
    <property type="molecule type" value="Genomic_DNA"/>
</dbReference>
<name>A0A131ZSN5_SARSC</name>
<reference evidence="12" key="4">
    <citation type="submission" date="2022-06" db="UniProtKB">
        <authorList>
            <consortium name="EnsemblMetazoa"/>
        </authorList>
    </citation>
    <scope>IDENTIFICATION</scope>
</reference>
<dbReference type="AlphaFoldDB" id="A0A131ZSN5"/>
<feature type="compositionally biased region" description="Low complexity" evidence="9">
    <location>
        <begin position="329"/>
        <end position="338"/>
    </location>
</feature>
<keyword evidence="7" id="KW-1053">Target membrane</keyword>
<reference evidence="13" key="2">
    <citation type="journal article" date="2020" name="PLoS Negl. Trop. Dis.">
        <title>High-quality nuclear genome for Sarcoptes scabiei-A critical resource for a neglected parasite.</title>
        <authorList>
            <person name="Korhonen P.K."/>
            <person name="Gasser R.B."/>
            <person name="Ma G."/>
            <person name="Wang T."/>
            <person name="Stroehlein A.J."/>
            <person name="Young N.D."/>
            <person name="Ang C.S."/>
            <person name="Fernando D.D."/>
            <person name="Lu H.C."/>
            <person name="Taylor S."/>
            <person name="Reynolds S.L."/>
            <person name="Mofiz E."/>
            <person name="Najaraj S.H."/>
            <person name="Gowda H."/>
            <person name="Madugundu A."/>
            <person name="Renuse S."/>
            <person name="Holt D."/>
            <person name="Pandey A."/>
            <person name="Papenfuss A.T."/>
            <person name="Fischer K."/>
        </authorList>
    </citation>
    <scope>NUCLEOTIDE SEQUENCE [LARGE SCALE GENOMIC DNA]</scope>
</reference>
<dbReference type="InterPro" id="IPR036770">
    <property type="entry name" value="Ankyrin_rpt-contain_sf"/>
</dbReference>
<dbReference type="InterPro" id="IPR002110">
    <property type="entry name" value="Ankyrin_rpt"/>
</dbReference>
<dbReference type="SUPFAM" id="SSF48403">
    <property type="entry name" value="Ankyrin repeat"/>
    <property type="match status" value="1"/>
</dbReference>
<proteinExistence type="predicted"/>
<keyword evidence="5" id="KW-0528">Neurotoxin</keyword>
<dbReference type="VEuPathDB" id="VectorBase:SSCA007317"/>
<evidence type="ECO:0000313" key="10">
    <source>
        <dbReference type="EMBL" id="KAF7492727.1"/>
    </source>
</evidence>
<evidence type="ECO:0000256" key="9">
    <source>
        <dbReference type="SAM" id="MobiDB-lite"/>
    </source>
</evidence>
<sequence>MYQSSNISPLTSSTPSASSSSASSPMSPIMALPMTTTITSSSSSSSIRSISSKMPSKFAINAQASNSIAYSNNASSLFDPKSMFYNNQNDSSDLIVNHRSMNVPRNDLNNNTNVKISPIAISQFINAAIQNDVRIINSYHQMLNIPVDVVDVNGYTPLIYASRNGNVNVVRRLIELNANVDYQEPMTLSTALHYAAQCGHTRTAEALIIIGKANKEILNQAGKTPFELAKDFGHGNNKIMRSLFCDHLDRLSSSSLVSSSTKDVMSSSSSLDSCGYTHIDPNQTLISNSESIGELDQNNNDMATKSTSQSNLLMENLFNKSINQHQKNNNHYASNNNNDLYHSKDHHSNNGGIGGGGNHQQLNCRMSSMSRKNLTYLPNQFLLERFAQHGCYRSVGDGFGFELLAKNGPTQQMIYEAFINLSIPMNDIDSLLFQLKKIINDFENNNQFTLKEYQSFDPQHPDYQRINNLFAFNAWRKDNVDKIVKMINHLQQWKAYILQYSTNYTDTKY</sequence>
<keyword evidence="4" id="KW-0677">Repeat</keyword>
<evidence type="ECO:0000256" key="5">
    <source>
        <dbReference type="ARBA" id="ARBA00023028"/>
    </source>
</evidence>
<dbReference type="SMART" id="SM00248">
    <property type="entry name" value="ANK"/>
    <property type="match status" value="2"/>
</dbReference>
<keyword evidence="13" id="KW-1185">Reference proteome</keyword>
<keyword evidence="3" id="KW-1052">Target cell membrane</keyword>
<dbReference type="PANTHER" id="PTHR24126:SF14">
    <property type="entry name" value="ANK_REP_REGION DOMAIN-CONTAINING PROTEIN"/>
    <property type="match status" value="1"/>
</dbReference>
<evidence type="ECO:0000256" key="7">
    <source>
        <dbReference type="ARBA" id="ARBA00023298"/>
    </source>
</evidence>
<evidence type="ECO:0000313" key="11">
    <source>
        <dbReference type="EMBL" id="KPL94063.1"/>
    </source>
</evidence>
<dbReference type="GO" id="GO:0044218">
    <property type="term" value="C:other organism cell membrane"/>
    <property type="evidence" value="ECO:0007669"/>
    <property type="project" value="UniProtKB-KW"/>
</dbReference>
<evidence type="ECO:0000256" key="4">
    <source>
        <dbReference type="ARBA" id="ARBA00022737"/>
    </source>
</evidence>
<dbReference type="PANTHER" id="PTHR24126">
    <property type="entry name" value="ANKYRIN REPEAT, PH AND SEC7 DOMAIN CONTAINING PROTEIN SECG-RELATED"/>
    <property type="match status" value="1"/>
</dbReference>
<dbReference type="GO" id="GO:0044231">
    <property type="term" value="C:host cell presynaptic membrane"/>
    <property type="evidence" value="ECO:0007669"/>
    <property type="project" value="UniProtKB-KW"/>
</dbReference>
<accession>A0A131ZSN5</accession>
<evidence type="ECO:0000256" key="3">
    <source>
        <dbReference type="ARBA" id="ARBA00022537"/>
    </source>
</evidence>
<dbReference type="PROSITE" id="PS50088">
    <property type="entry name" value="ANK_REPEAT"/>
    <property type="match status" value="1"/>
</dbReference>
<evidence type="ECO:0000256" key="1">
    <source>
        <dbReference type="ARBA" id="ARBA00004175"/>
    </source>
</evidence>
<evidence type="ECO:0000313" key="14">
    <source>
        <dbReference type="Proteomes" id="UP000616769"/>
    </source>
</evidence>
<keyword evidence="6 8" id="KW-0040">ANK repeat</keyword>
<dbReference type="Proteomes" id="UP000616769">
    <property type="component" value="Unassembled WGS sequence"/>
</dbReference>
<keyword evidence="7" id="KW-0472">Membrane</keyword>
<evidence type="ECO:0000313" key="13">
    <source>
        <dbReference type="Proteomes" id="UP000070412"/>
    </source>
</evidence>
<organism evidence="11 14">
    <name type="scientific">Sarcoptes scabiei</name>
    <name type="common">Itch mite</name>
    <name type="synonym">Acarus scabiei</name>
    <dbReference type="NCBI Taxonomy" id="52283"/>
    <lineage>
        <taxon>Eukaryota</taxon>
        <taxon>Metazoa</taxon>
        <taxon>Ecdysozoa</taxon>
        <taxon>Arthropoda</taxon>
        <taxon>Chelicerata</taxon>
        <taxon>Arachnida</taxon>
        <taxon>Acari</taxon>
        <taxon>Acariformes</taxon>
        <taxon>Sarcoptiformes</taxon>
        <taxon>Astigmata</taxon>
        <taxon>Psoroptidia</taxon>
        <taxon>Sarcoptoidea</taxon>
        <taxon>Sarcoptidae</taxon>
        <taxon>Sarcoptinae</taxon>
        <taxon>Sarcoptes</taxon>
    </lineage>
</organism>
<keyword evidence="2" id="KW-0268">Exocytosis</keyword>
<dbReference type="OrthoDB" id="1577640at2759"/>
<reference evidence="11 14" key="1">
    <citation type="journal article" date="2015" name="Parasit. Vectors">
        <title>Draft genome of the scabies mite.</title>
        <authorList>
            <person name="Rider S.D.Jr."/>
            <person name="Morgan M.S."/>
            <person name="Arlian L.G."/>
        </authorList>
    </citation>
    <scope>NUCLEOTIDE SEQUENCE [LARGE SCALE GENOMIC DNA]</scope>
    <source>
        <strain evidence="11">Arlian Lab</strain>
    </source>
</reference>
<reference evidence="10" key="3">
    <citation type="submission" date="2020-01" db="EMBL/GenBank/DDBJ databases">
        <authorList>
            <person name="Korhonen P.K.K."/>
            <person name="Guangxu M.G."/>
            <person name="Wang T.W."/>
            <person name="Stroehlein A.J.S."/>
            <person name="Young N.D."/>
            <person name="Ang C.-S.A."/>
            <person name="Fernando D.W.F."/>
            <person name="Lu H.L."/>
            <person name="Taylor S.T."/>
            <person name="Ehtesham M.E.M."/>
            <person name="Najaraj S.H.N."/>
            <person name="Harsha G.H.G."/>
            <person name="Madugundu A.M."/>
            <person name="Renuse S.R."/>
            <person name="Holt D.H."/>
            <person name="Pandey A.P."/>
            <person name="Papenfuss A.P."/>
            <person name="Gasser R.B.G."/>
            <person name="Fischer K.F."/>
        </authorList>
    </citation>
    <scope>NUCLEOTIDE SEQUENCE</scope>
    <source>
        <strain evidence="10">SSS_KF_BRIS2020</strain>
    </source>
</reference>
<evidence type="ECO:0000313" key="12">
    <source>
        <dbReference type="EnsemblMetazoa" id="KAF7492727.1"/>
    </source>
</evidence>
<dbReference type="EnsemblMetazoa" id="SSS_8517s_mrna">
    <property type="protein sequence ID" value="KAF7492727.1"/>
    <property type="gene ID" value="SSS_8517"/>
</dbReference>